<organism evidence="7 8">
    <name type="scientific">Treponema pedis</name>
    <dbReference type="NCBI Taxonomy" id="409322"/>
    <lineage>
        <taxon>Bacteria</taxon>
        <taxon>Pseudomonadati</taxon>
        <taxon>Spirochaetota</taxon>
        <taxon>Spirochaetia</taxon>
        <taxon>Spirochaetales</taxon>
        <taxon>Treponemataceae</taxon>
        <taxon>Treponema</taxon>
    </lineage>
</organism>
<proteinExistence type="inferred from homology"/>
<feature type="domain" description="RNA polymerase sigma-70 region 2" evidence="5">
    <location>
        <begin position="20"/>
        <end position="86"/>
    </location>
</feature>
<dbReference type="InterPro" id="IPR014284">
    <property type="entry name" value="RNA_pol_sigma-70_dom"/>
</dbReference>
<dbReference type="EMBL" id="CP061839">
    <property type="protein sequence ID" value="QOW60857.1"/>
    <property type="molecule type" value="Genomic_DNA"/>
</dbReference>
<dbReference type="InterPro" id="IPR013324">
    <property type="entry name" value="RNA_pol_sigma_r3/r4-like"/>
</dbReference>
<dbReference type="SUPFAM" id="SSF88946">
    <property type="entry name" value="Sigma2 domain of RNA polymerase sigma factors"/>
    <property type="match status" value="1"/>
</dbReference>
<dbReference type="InterPro" id="IPR013325">
    <property type="entry name" value="RNA_pol_sigma_r2"/>
</dbReference>
<keyword evidence="2" id="KW-0805">Transcription regulation</keyword>
<dbReference type="InterPro" id="IPR036388">
    <property type="entry name" value="WH-like_DNA-bd_sf"/>
</dbReference>
<dbReference type="Pfam" id="PF08281">
    <property type="entry name" value="Sigma70_r4_2"/>
    <property type="match status" value="1"/>
</dbReference>
<dbReference type="GO" id="GO:0016987">
    <property type="term" value="F:sigma factor activity"/>
    <property type="evidence" value="ECO:0007669"/>
    <property type="project" value="UniProtKB-KW"/>
</dbReference>
<accession>A0A7S6WQF8</accession>
<dbReference type="Proteomes" id="UP000593915">
    <property type="component" value="Chromosome"/>
</dbReference>
<evidence type="ECO:0000256" key="4">
    <source>
        <dbReference type="ARBA" id="ARBA00023163"/>
    </source>
</evidence>
<dbReference type="Gene3D" id="1.10.10.10">
    <property type="entry name" value="Winged helix-like DNA-binding domain superfamily/Winged helix DNA-binding domain"/>
    <property type="match status" value="1"/>
</dbReference>
<dbReference type="Gene3D" id="1.10.1740.10">
    <property type="match status" value="1"/>
</dbReference>
<protein>
    <submittedName>
        <fullName evidence="7">RNA polymerase sigma factor</fullName>
    </submittedName>
</protein>
<keyword evidence="3" id="KW-0731">Sigma factor</keyword>
<dbReference type="GO" id="GO:0003677">
    <property type="term" value="F:DNA binding"/>
    <property type="evidence" value="ECO:0007669"/>
    <property type="project" value="InterPro"/>
</dbReference>
<feature type="domain" description="RNA polymerase sigma factor 70 region 4 type 2" evidence="6">
    <location>
        <begin position="117"/>
        <end position="168"/>
    </location>
</feature>
<dbReference type="InterPro" id="IPR007627">
    <property type="entry name" value="RNA_pol_sigma70_r2"/>
</dbReference>
<keyword evidence="4" id="KW-0804">Transcription</keyword>
<dbReference type="Pfam" id="PF04542">
    <property type="entry name" value="Sigma70_r2"/>
    <property type="match status" value="1"/>
</dbReference>
<dbReference type="PANTHER" id="PTHR43133:SF46">
    <property type="entry name" value="RNA POLYMERASE SIGMA-70 FACTOR ECF SUBFAMILY"/>
    <property type="match status" value="1"/>
</dbReference>
<dbReference type="InterPro" id="IPR013249">
    <property type="entry name" value="RNA_pol_sigma70_r4_t2"/>
</dbReference>
<evidence type="ECO:0000256" key="2">
    <source>
        <dbReference type="ARBA" id="ARBA00023015"/>
    </source>
</evidence>
<dbReference type="CDD" id="cd06171">
    <property type="entry name" value="Sigma70_r4"/>
    <property type="match status" value="1"/>
</dbReference>
<evidence type="ECO:0000313" key="8">
    <source>
        <dbReference type="Proteomes" id="UP000593915"/>
    </source>
</evidence>
<evidence type="ECO:0000256" key="3">
    <source>
        <dbReference type="ARBA" id="ARBA00023082"/>
    </source>
</evidence>
<dbReference type="PANTHER" id="PTHR43133">
    <property type="entry name" value="RNA POLYMERASE ECF-TYPE SIGMA FACTO"/>
    <property type="match status" value="1"/>
</dbReference>
<evidence type="ECO:0000256" key="1">
    <source>
        <dbReference type="ARBA" id="ARBA00010641"/>
    </source>
</evidence>
<evidence type="ECO:0000313" key="7">
    <source>
        <dbReference type="EMBL" id="QOW60857.1"/>
    </source>
</evidence>
<name>A0A7S6WQF8_9SPIR</name>
<reference evidence="7 8" key="1">
    <citation type="submission" date="2020-09" db="EMBL/GenBank/DDBJ databases">
        <title>Characterization of Treponema spp. from bovine digital dermatitis in Korea.</title>
        <authorList>
            <person name="Espiritu H.M."/>
            <person name="Cho Y.I."/>
            <person name="Mamuad L."/>
        </authorList>
    </citation>
    <scope>NUCLEOTIDE SEQUENCE [LARGE SCALE GENOMIC DNA]</scope>
    <source>
        <strain evidence="7 8">KS1</strain>
    </source>
</reference>
<dbReference type="AlphaFoldDB" id="A0A7S6WQF8"/>
<dbReference type="SUPFAM" id="SSF88659">
    <property type="entry name" value="Sigma3 and sigma4 domains of RNA polymerase sigma factors"/>
    <property type="match status" value="1"/>
</dbReference>
<evidence type="ECO:0000259" key="6">
    <source>
        <dbReference type="Pfam" id="PF08281"/>
    </source>
</evidence>
<dbReference type="NCBIfam" id="TIGR02937">
    <property type="entry name" value="sigma70-ECF"/>
    <property type="match status" value="1"/>
</dbReference>
<sequence length="181" mass="21050">MFNKKEMLRAAVDEDFQVIYKALMQVIYNVSYNIVREADAAEDICHDSLIKMSEKQMEFPSLDDAKYWLIRVARNASLNYVKRRARERKAYAKAFKEDTRKAETGEEAVLKKETINYVQDAMEKLPKNLRAVLQLKEYGSLNYKEIGSILGITEGNVKVRVFRAREQLSKYMGENDVYMPG</sequence>
<evidence type="ECO:0000259" key="5">
    <source>
        <dbReference type="Pfam" id="PF04542"/>
    </source>
</evidence>
<comment type="similarity">
    <text evidence="1">Belongs to the sigma-70 factor family. ECF subfamily.</text>
</comment>
<dbReference type="GO" id="GO:0006352">
    <property type="term" value="P:DNA-templated transcription initiation"/>
    <property type="evidence" value="ECO:0007669"/>
    <property type="project" value="InterPro"/>
</dbReference>
<gene>
    <name evidence="7" type="ORF">IFE08_00020</name>
</gene>
<dbReference type="InterPro" id="IPR039425">
    <property type="entry name" value="RNA_pol_sigma-70-like"/>
</dbReference>